<comment type="similarity">
    <text evidence="3">Belongs to the peptidase M67A family. CSN5 subfamily.</text>
</comment>
<dbReference type="Pfam" id="PF01398">
    <property type="entry name" value="JAB"/>
    <property type="match status" value="1"/>
</dbReference>
<dbReference type="STRING" id="1789683.A0A1X7R6R8"/>
<evidence type="ECO:0000256" key="1">
    <source>
        <dbReference type="ARBA" id="ARBA00004123"/>
    </source>
</evidence>
<keyword evidence="10" id="KW-0378">Hydrolase</keyword>
<evidence type="ECO:0000256" key="5">
    <source>
        <dbReference type="ARBA" id="ARBA00014880"/>
    </source>
</evidence>
<comment type="subunit">
    <text evidence="4">Component of the COP9 signalosome (CSN) complex.</text>
</comment>
<evidence type="ECO:0000256" key="3">
    <source>
        <dbReference type="ARBA" id="ARBA00006008"/>
    </source>
</evidence>
<evidence type="ECO:0000259" key="15">
    <source>
        <dbReference type="PROSITE" id="PS50249"/>
    </source>
</evidence>
<dbReference type="SMART" id="SM00232">
    <property type="entry name" value="JAB_MPN"/>
    <property type="match status" value="1"/>
</dbReference>
<name>A0A1X7R6R8_9SACH</name>
<evidence type="ECO:0000256" key="10">
    <source>
        <dbReference type="ARBA" id="ARBA00022801"/>
    </source>
</evidence>
<dbReference type="GO" id="GO:0046872">
    <property type="term" value="F:metal ion binding"/>
    <property type="evidence" value="ECO:0007669"/>
    <property type="project" value="UniProtKB-KW"/>
</dbReference>
<keyword evidence="12" id="KW-0482">Metalloprotease</keyword>
<dbReference type="GO" id="GO:0005737">
    <property type="term" value="C:cytoplasm"/>
    <property type="evidence" value="ECO:0007669"/>
    <property type="project" value="UniProtKB-SubCell"/>
</dbReference>
<keyword evidence="11" id="KW-0862">Zinc</keyword>
<accession>A0A1X7R6R8</accession>
<dbReference type="PANTHER" id="PTHR10410">
    <property type="entry name" value="EUKARYOTIC TRANSLATION INITIATION FACTOR 3 -RELATED"/>
    <property type="match status" value="1"/>
</dbReference>
<dbReference type="FunFam" id="3.40.140.10:FF:000203">
    <property type="entry name" value="COP9 signalosome complex subunit 5"/>
    <property type="match status" value="1"/>
</dbReference>
<evidence type="ECO:0000256" key="9">
    <source>
        <dbReference type="ARBA" id="ARBA00022790"/>
    </source>
</evidence>
<keyword evidence="6" id="KW-0963">Cytoplasm</keyword>
<organism evidence="16 17">
    <name type="scientific">Maudiozyma saulgeensis</name>
    <dbReference type="NCBI Taxonomy" id="1789683"/>
    <lineage>
        <taxon>Eukaryota</taxon>
        <taxon>Fungi</taxon>
        <taxon>Dikarya</taxon>
        <taxon>Ascomycota</taxon>
        <taxon>Saccharomycotina</taxon>
        <taxon>Saccharomycetes</taxon>
        <taxon>Saccharomycetales</taxon>
        <taxon>Saccharomycetaceae</taxon>
        <taxon>Maudiozyma</taxon>
    </lineage>
</organism>
<evidence type="ECO:0000313" key="17">
    <source>
        <dbReference type="Proteomes" id="UP000196158"/>
    </source>
</evidence>
<sequence>MLPAYESVASLRRTLKDDYANNPLNGPFAQKQHHAQSQHTKVDPSQQQIITACVKDNQSKSDAGRVKRNPRYYQDVLISKFCCQQILQHAISGGDNEIMGMLVGVTHGSTFIVTQSFPLPILGTETTVNAMSESYEYMVQYMNSIFSDVDKMNHIVGWYHSHPGYDCWLSKTDMTTQNLNQSYQDPYLAIVVDPKKSVEQGAIRIGAFRTSTLRNDEVIRDMNDNVIASEKSPQDENENLTFYELPMRVYESDLDIILRSDKLSHRLIPSDINHETQLFDDLFESMNQINNFNELLIDEENQLYGMKPDFTTQTMGPPNQDMGASTHTKMKRSMSTSMCSTPSIDNESDIDMIHDIYSEKDPDLESVTSSVGTAPENSITLLRSHFNNGSTNENSPGNPLTLQRRLVGNSRAIDESLSSMQESTESLNINGHRGSKLHSIDDLTFSLQKNNLRSAYEKSKGELLRYKIQEYKNYRFYRDTFTL</sequence>
<dbReference type="GO" id="GO:0008180">
    <property type="term" value="C:COP9 signalosome"/>
    <property type="evidence" value="ECO:0007669"/>
    <property type="project" value="UniProtKB-KW"/>
</dbReference>
<evidence type="ECO:0000313" key="16">
    <source>
        <dbReference type="EMBL" id="SMN21335.1"/>
    </source>
</evidence>
<dbReference type="InterPro" id="IPR050242">
    <property type="entry name" value="JAMM_MPN+_peptidase_M67A"/>
</dbReference>
<evidence type="ECO:0000256" key="13">
    <source>
        <dbReference type="ARBA" id="ARBA00023242"/>
    </source>
</evidence>
<evidence type="ECO:0000256" key="7">
    <source>
        <dbReference type="ARBA" id="ARBA00022670"/>
    </source>
</evidence>
<evidence type="ECO:0000256" key="12">
    <source>
        <dbReference type="ARBA" id="ARBA00023049"/>
    </source>
</evidence>
<feature type="domain" description="MPN" evidence="15">
    <location>
        <begin position="76"/>
        <end position="214"/>
    </location>
</feature>
<dbReference type="PROSITE" id="PS50249">
    <property type="entry name" value="MPN"/>
    <property type="match status" value="1"/>
</dbReference>
<dbReference type="OrthoDB" id="605656at2759"/>
<dbReference type="GO" id="GO:0006508">
    <property type="term" value="P:proteolysis"/>
    <property type="evidence" value="ECO:0007669"/>
    <property type="project" value="UniProtKB-KW"/>
</dbReference>
<keyword evidence="17" id="KW-1185">Reference proteome</keyword>
<feature type="region of interest" description="Disordered" evidence="14">
    <location>
        <begin position="20"/>
        <end position="42"/>
    </location>
</feature>
<keyword evidence="9" id="KW-0736">Signalosome</keyword>
<keyword evidence="7" id="KW-0645">Protease</keyword>
<comment type="subcellular location">
    <subcellularLocation>
        <location evidence="2">Cytoplasm</location>
    </subcellularLocation>
    <subcellularLocation>
        <location evidence="1">Nucleus</location>
    </subcellularLocation>
</comment>
<gene>
    <name evidence="16" type="ORF">KASA_0L04037G</name>
</gene>
<evidence type="ECO:0000256" key="11">
    <source>
        <dbReference type="ARBA" id="ARBA00022833"/>
    </source>
</evidence>
<evidence type="ECO:0000256" key="14">
    <source>
        <dbReference type="SAM" id="MobiDB-lite"/>
    </source>
</evidence>
<keyword evidence="13" id="KW-0539">Nucleus</keyword>
<proteinExistence type="inferred from homology"/>
<dbReference type="EMBL" id="FXLY01000007">
    <property type="protein sequence ID" value="SMN21335.1"/>
    <property type="molecule type" value="Genomic_DNA"/>
</dbReference>
<dbReference type="AlphaFoldDB" id="A0A1X7R6R8"/>
<dbReference type="Gene3D" id="3.40.140.10">
    <property type="entry name" value="Cytidine Deaminase, domain 2"/>
    <property type="match status" value="1"/>
</dbReference>
<evidence type="ECO:0000256" key="8">
    <source>
        <dbReference type="ARBA" id="ARBA00022723"/>
    </source>
</evidence>
<evidence type="ECO:0000256" key="4">
    <source>
        <dbReference type="ARBA" id="ARBA00011098"/>
    </source>
</evidence>
<dbReference type="SUPFAM" id="SSF102712">
    <property type="entry name" value="JAB1/MPN domain"/>
    <property type="match status" value="1"/>
</dbReference>
<protein>
    <recommendedName>
        <fullName evidence="5">COP9 signalosome complex subunit 5</fullName>
    </recommendedName>
</protein>
<dbReference type="Proteomes" id="UP000196158">
    <property type="component" value="Unassembled WGS sequence"/>
</dbReference>
<reference evidence="16 17" key="1">
    <citation type="submission" date="2017-04" db="EMBL/GenBank/DDBJ databases">
        <authorList>
            <person name="Afonso C.L."/>
            <person name="Miller P.J."/>
            <person name="Scott M.A."/>
            <person name="Spackman E."/>
            <person name="Goraichik I."/>
            <person name="Dimitrov K.M."/>
            <person name="Suarez D.L."/>
            <person name="Swayne D.E."/>
        </authorList>
    </citation>
    <scope>NUCLEOTIDE SEQUENCE [LARGE SCALE GENOMIC DNA]</scope>
</reference>
<dbReference type="GO" id="GO:0008237">
    <property type="term" value="F:metallopeptidase activity"/>
    <property type="evidence" value="ECO:0007669"/>
    <property type="project" value="UniProtKB-KW"/>
</dbReference>
<evidence type="ECO:0000256" key="6">
    <source>
        <dbReference type="ARBA" id="ARBA00022490"/>
    </source>
</evidence>
<evidence type="ECO:0000256" key="2">
    <source>
        <dbReference type="ARBA" id="ARBA00004496"/>
    </source>
</evidence>
<dbReference type="InterPro" id="IPR037518">
    <property type="entry name" value="MPN"/>
</dbReference>
<dbReference type="InterPro" id="IPR000555">
    <property type="entry name" value="JAMM/MPN+_dom"/>
</dbReference>
<keyword evidence="8" id="KW-0479">Metal-binding</keyword>